<evidence type="ECO:0000313" key="4">
    <source>
        <dbReference type="Proteomes" id="UP001302719"/>
    </source>
</evidence>
<evidence type="ECO:0000256" key="1">
    <source>
        <dbReference type="SAM" id="MobiDB-lite"/>
    </source>
</evidence>
<dbReference type="GO" id="GO:0035438">
    <property type="term" value="F:cyclic-di-GMP binding"/>
    <property type="evidence" value="ECO:0007669"/>
    <property type="project" value="InterPro"/>
</dbReference>
<name>A0AA96GED8_9BACT</name>
<reference evidence="3 4" key="1">
    <citation type="submission" date="2023-01" db="EMBL/GenBank/DDBJ databases">
        <title>Cultivation and genomic characterization of new, ubiquitous marine nitrite-oxidizing bacteria from the Nitrospirales.</title>
        <authorList>
            <person name="Mueller A.J."/>
            <person name="Daebeler A."/>
            <person name="Herbold C.W."/>
            <person name="Kirkegaard R.H."/>
            <person name="Daims H."/>
        </authorList>
    </citation>
    <scope>NUCLEOTIDE SEQUENCE [LARGE SCALE GENOMIC DNA]</scope>
    <source>
        <strain evidence="3 4">VA</strain>
    </source>
</reference>
<evidence type="ECO:0000259" key="2">
    <source>
        <dbReference type="Pfam" id="PF07238"/>
    </source>
</evidence>
<accession>A0AA96GED8</accession>
<protein>
    <submittedName>
        <fullName evidence="3">PilZ domain-containing protein</fullName>
    </submittedName>
</protein>
<proteinExistence type="predicted"/>
<keyword evidence="4" id="KW-1185">Reference proteome</keyword>
<dbReference type="Proteomes" id="UP001302719">
    <property type="component" value="Chromosome"/>
</dbReference>
<dbReference type="AlphaFoldDB" id="A0AA96GED8"/>
<dbReference type="InterPro" id="IPR009875">
    <property type="entry name" value="PilZ_domain"/>
</dbReference>
<dbReference type="Pfam" id="PF07238">
    <property type="entry name" value="PilZ"/>
    <property type="match status" value="1"/>
</dbReference>
<dbReference type="Gene3D" id="2.40.10.220">
    <property type="entry name" value="predicted glycosyltransferase like domains"/>
    <property type="match status" value="1"/>
</dbReference>
<dbReference type="KEGG" id="nall:PP769_07650"/>
<organism evidence="3 4">
    <name type="scientific">Candidatus Nitrospira allomarina</name>
    <dbReference type="NCBI Taxonomy" id="3020900"/>
    <lineage>
        <taxon>Bacteria</taxon>
        <taxon>Pseudomonadati</taxon>
        <taxon>Nitrospirota</taxon>
        <taxon>Nitrospiria</taxon>
        <taxon>Nitrospirales</taxon>
        <taxon>Nitrospiraceae</taxon>
        <taxon>Nitrospira</taxon>
    </lineage>
</organism>
<feature type="region of interest" description="Disordered" evidence="1">
    <location>
        <begin position="1"/>
        <end position="21"/>
    </location>
</feature>
<gene>
    <name evidence="3" type="ORF">PP769_07650</name>
</gene>
<feature type="domain" description="PilZ" evidence="2">
    <location>
        <begin position="22"/>
        <end position="112"/>
    </location>
</feature>
<dbReference type="EMBL" id="CP116967">
    <property type="protein sequence ID" value="WNM59617.1"/>
    <property type="molecule type" value="Genomic_DNA"/>
</dbReference>
<dbReference type="SUPFAM" id="SSF141371">
    <property type="entry name" value="PilZ domain-like"/>
    <property type="match status" value="1"/>
</dbReference>
<evidence type="ECO:0000313" key="3">
    <source>
        <dbReference type="EMBL" id="WNM59617.1"/>
    </source>
</evidence>
<dbReference type="RefSeq" id="WP_312646398.1">
    <property type="nucleotide sequence ID" value="NZ_CP116967.1"/>
</dbReference>
<sequence length="136" mass="15190">MGTSTAPRQDLRQPIPIPQGDRRSFRRMSVKPYQVLPVAIRYGQDTVCRGRVLNLSPQGMLVEFPDNQIPPVLRGTQVSVKLKYLGDSIWLPGLVRHCKGQKMGFLFPALTNHPTRAAKHPLTIVLHSLSRAVTSL</sequence>